<dbReference type="CDD" id="cd03443">
    <property type="entry name" value="PaaI_thioesterase"/>
    <property type="match status" value="1"/>
</dbReference>
<sequence length="157" mass="16109">MTSTPDPETPADSPAEASAPPPHPFQELLRGTLCERMGMRVLELSAAGGVMTMPVEGNTQPAGLLHGGASIALAESIASFAGVVHAREIHGERAQAVGTTVSAVHHRSARAGTVTATCETLHRGRTVATYAVAVTDDTGALLCSSTVSTMLLPPRDS</sequence>
<organism evidence="5 6">
    <name type="scientific">Brachybacterium nesterenkovii</name>
    <dbReference type="NCBI Taxonomy" id="47847"/>
    <lineage>
        <taxon>Bacteria</taxon>
        <taxon>Bacillati</taxon>
        <taxon>Actinomycetota</taxon>
        <taxon>Actinomycetes</taxon>
        <taxon>Micrococcales</taxon>
        <taxon>Dermabacteraceae</taxon>
        <taxon>Brachybacterium</taxon>
    </lineage>
</organism>
<feature type="region of interest" description="Disordered" evidence="3">
    <location>
        <begin position="1"/>
        <end position="25"/>
    </location>
</feature>
<dbReference type="Gene3D" id="3.10.129.10">
    <property type="entry name" value="Hotdog Thioesterase"/>
    <property type="match status" value="1"/>
</dbReference>
<evidence type="ECO:0000256" key="1">
    <source>
        <dbReference type="ARBA" id="ARBA00008324"/>
    </source>
</evidence>
<evidence type="ECO:0000256" key="3">
    <source>
        <dbReference type="SAM" id="MobiDB-lite"/>
    </source>
</evidence>
<protein>
    <submittedName>
        <fullName evidence="5">ComA operon protein 2</fullName>
    </submittedName>
</protein>
<dbReference type="GO" id="GO:0061522">
    <property type="term" value="F:1,4-dihydroxy-2-naphthoyl-CoA thioesterase activity"/>
    <property type="evidence" value="ECO:0007669"/>
    <property type="project" value="TreeGrafter"/>
</dbReference>
<keyword evidence="2" id="KW-0378">Hydrolase</keyword>
<gene>
    <name evidence="5" type="ORF">FM110_11140</name>
</gene>
<reference evidence="5 6" key="1">
    <citation type="submission" date="2017-02" db="EMBL/GenBank/DDBJ databases">
        <authorList>
            <person name="Peterson S.W."/>
        </authorList>
    </citation>
    <scope>NUCLEOTIDE SEQUENCE [LARGE SCALE GENOMIC DNA]</scope>
    <source>
        <strain evidence="5 6">CIP104813</strain>
    </source>
</reference>
<dbReference type="InterPro" id="IPR003736">
    <property type="entry name" value="PAAI_dom"/>
</dbReference>
<dbReference type="InterPro" id="IPR006683">
    <property type="entry name" value="Thioestr_dom"/>
</dbReference>
<dbReference type="PANTHER" id="PTHR43240:SF5">
    <property type="entry name" value="1,4-DIHYDROXY-2-NAPHTHOYL-COA THIOESTERASE 1"/>
    <property type="match status" value="1"/>
</dbReference>
<evidence type="ECO:0000259" key="4">
    <source>
        <dbReference type="Pfam" id="PF03061"/>
    </source>
</evidence>
<dbReference type="EMBL" id="FWFG01000099">
    <property type="protein sequence ID" value="SLM94358.1"/>
    <property type="molecule type" value="Genomic_DNA"/>
</dbReference>
<dbReference type="SUPFAM" id="SSF54637">
    <property type="entry name" value="Thioesterase/thiol ester dehydrase-isomerase"/>
    <property type="match status" value="1"/>
</dbReference>
<evidence type="ECO:0000256" key="2">
    <source>
        <dbReference type="ARBA" id="ARBA00022801"/>
    </source>
</evidence>
<comment type="similarity">
    <text evidence="1">Belongs to the thioesterase PaaI family.</text>
</comment>
<dbReference type="OrthoDB" id="9798208at2"/>
<proteinExistence type="inferred from homology"/>
<evidence type="ECO:0000313" key="6">
    <source>
        <dbReference type="Proteomes" id="UP000195981"/>
    </source>
</evidence>
<dbReference type="AlphaFoldDB" id="A0A1X6X5P1"/>
<dbReference type="PANTHER" id="PTHR43240">
    <property type="entry name" value="1,4-DIHYDROXY-2-NAPHTHOYL-COA THIOESTERASE 1"/>
    <property type="match status" value="1"/>
</dbReference>
<dbReference type="RefSeq" id="WP_087104835.1">
    <property type="nucleotide sequence ID" value="NZ_FWFG01000099.1"/>
</dbReference>
<dbReference type="GO" id="GO:0005829">
    <property type="term" value="C:cytosol"/>
    <property type="evidence" value="ECO:0007669"/>
    <property type="project" value="TreeGrafter"/>
</dbReference>
<name>A0A1X6X5P1_9MICO</name>
<dbReference type="NCBIfam" id="TIGR00369">
    <property type="entry name" value="unchar_dom_1"/>
    <property type="match status" value="1"/>
</dbReference>
<feature type="compositionally biased region" description="Low complexity" evidence="3">
    <location>
        <begin position="1"/>
        <end position="18"/>
    </location>
</feature>
<keyword evidence="6" id="KW-1185">Reference proteome</keyword>
<dbReference type="Pfam" id="PF03061">
    <property type="entry name" value="4HBT"/>
    <property type="match status" value="1"/>
</dbReference>
<dbReference type="Proteomes" id="UP000195981">
    <property type="component" value="Unassembled WGS sequence"/>
</dbReference>
<feature type="domain" description="Thioesterase" evidence="4">
    <location>
        <begin position="63"/>
        <end position="143"/>
    </location>
</feature>
<accession>A0A1X6X5P1</accession>
<evidence type="ECO:0000313" key="5">
    <source>
        <dbReference type="EMBL" id="SLM94358.1"/>
    </source>
</evidence>
<dbReference type="InterPro" id="IPR029069">
    <property type="entry name" value="HotDog_dom_sf"/>
</dbReference>